<gene>
    <name evidence="2" type="ORF">ACAOBT_LOCUS7963</name>
</gene>
<feature type="region of interest" description="Disordered" evidence="1">
    <location>
        <begin position="18"/>
        <end position="193"/>
    </location>
</feature>
<evidence type="ECO:0000313" key="3">
    <source>
        <dbReference type="Proteomes" id="UP001152888"/>
    </source>
</evidence>
<evidence type="ECO:0000256" key="1">
    <source>
        <dbReference type="SAM" id="MobiDB-lite"/>
    </source>
</evidence>
<comment type="caution">
    <text evidence="2">The sequence shown here is derived from an EMBL/GenBank/DDBJ whole genome shotgun (WGS) entry which is preliminary data.</text>
</comment>
<organism evidence="2 3">
    <name type="scientific">Acanthoscelides obtectus</name>
    <name type="common">Bean weevil</name>
    <name type="synonym">Bruchus obtectus</name>
    <dbReference type="NCBI Taxonomy" id="200917"/>
    <lineage>
        <taxon>Eukaryota</taxon>
        <taxon>Metazoa</taxon>
        <taxon>Ecdysozoa</taxon>
        <taxon>Arthropoda</taxon>
        <taxon>Hexapoda</taxon>
        <taxon>Insecta</taxon>
        <taxon>Pterygota</taxon>
        <taxon>Neoptera</taxon>
        <taxon>Endopterygota</taxon>
        <taxon>Coleoptera</taxon>
        <taxon>Polyphaga</taxon>
        <taxon>Cucujiformia</taxon>
        <taxon>Chrysomeloidea</taxon>
        <taxon>Chrysomelidae</taxon>
        <taxon>Bruchinae</taxon>
        <taxon>Bruchini</taxon>
        <taxon>Acanthoscelides</taxon>
    </lineage>
</organism>
<evidence type="ECO:0000313" key="2">
    <source>
        <dbReference type="EMBL" id="CAH1968602.1"/>
    </source>
</evidence>
<keyword evidence="3" id="KW-1185">Reference proteome</keyword>
<feature type="compositionally biased region" description="Low complexity" evidence="1">
    <location>
        <begin position="18"/>
        <end position="31"/>
    </location>
</feature>
<feature type="compositionally biased region" description="Basic and acidic residues" evidence="1">
    <location>
        <begin position="167"/>
        <end position="176"/>
    </location>
</feature>
<reference evidence="2" key="1">
    <citation type="submission" date="2022-03" db="EMBL/GenBank/DDBJ databases">
        <authorList>
            <person name="Sayadi A."/>
        </authorList>
    </citation>
    <scope>NUCLEOTIDE SEQUENCE</scope>
</reference>
<name>A0A9P0P4N1_ACAOB</name>
<feature type="compositionally biased region" description="Low complexity" evidence="1">
    <location>
        <begin position="91"/>
        <end position="111"/>
    </location>
</feature>
<feature type="compositionally biased region" description="Basic and acidic residues" evidence="1">
    <location>
        <begin position="48"/>
        <end position="58"/>
    </location>
</feature>
<feature type="compositionally biased region" description="Low complexity" evidence="1">
    <location>
        <begin position="177"/>
        <end position="191"/>
    </location>
</feature>
<proteinExistence type="predicted"/>
<feature type="compositionally biased region" description="Basic and acidic residues" evidence="1">
    <location>
        <begin position="76"/>
        <end position="85"/>
    </location>
</feature>
<dbReference type="Proteomes" id="UP001152888">
    <property type="component" value="Unassembled WGS sequence"/>
</dbReference>
<sequence>MRPVIASCCANETDYLKSKSLSESNSSVSKSSRSHGYEQLDSFNTSPRQDDVSSEHELSSQAPSLSKLSKMAILRKKIEEKKANQKENTTQSSLQIIQSSSSGKGQVVASKTKPQSLNNRRSKPQAIVPVPMETHQRPCAAQNESPNSSTDSSSERKNNIANTFGDQNRKGSKYDGESLSLESKTTSSVSTRSAGNMEITPLCKCKRCNRWTKDQGWGEGGKYEKYKPKVKLIGGPKHKFLKEETDDEPSEILSVDYNSLTRLEKKALPKLLVHSECLPSPVKELANVYLHPMIL</sequence>
<dbReference type="AlphaFoldDB" id="A0A9P0P4N1"/>
<dbReference type="EMBL" id="CAKOFQ010006754">
    <property type="protein sequence ID" value="CAH1968602.1"/>
    <property type="molecule type" value="Genomic_DNA"/>
</dbReference>
<protein>
    <submittedName>
        <fullName evidence="2">Uncharacterized protein</fullName>
    </submittedName>
</protein>
<accession>A0A9P0P4N1</accession>